<protein>
    <recommendedName>
        <fullName evidence="4">F-box domain-containing protein</fullName>
    </recommendedName>
</protein>
<evidence type="ECO:0000313" key="2">
    <source>
        <dbReference type="EMBL" id="KAJ7079934.1"/>
    </source>
</evidence>
<dbReference type="AlphaFoldDB" id="A0AAD6TUC0"/>
<proteinExistence type="predicted"/>
<gene>
    <name evidence="2" type="ORF">B0H15DRAFT_997590</name>
</gene>
<dbReference type="EMBL" id="JARJCN010000057">
    <property type="protein sequence ID" value="KAJ7079934.1"/>
    <property type="molecule type" value="Genomic_DNA"/>
</dbReference>
<evidence type="ECO:0000313" key="3">
    <source>
        <dbReference type="Proteomes" id="UP001222325"/>
    </source>
</evidence>
<evidence type="ECO:0000256" key="1">
    <source>
        <dbReference type="SAM" id="MobiDB-lite"/>
    </source>
</evidence>
<accession>A0AAD6TUC0</accession>
<name>A0AAD6TUC0_9AGAR</name>
<sequence length="334" mass="36820">MPSLVRPPPQLALIKLCRLWRDIALGTPALWAELRLNDTGVAGAHLWLARAGACPLMVSIYTDAEGDASVLSILQRHASIMRDVDLELPSDAFERMTKTGPWSFPILRTFSLWRYDADYASSPGVLTVFAPLLRELYMCQWRPVTEVIGIPWNQLTDLTASHHSIDDRLSVLQGMPNLVQCRLSVFSRHGHPIGQWRGTGPHTTVVALRTCARSRYLKMLGTKGTIWAAQTSSTFSRCPRCTHSGSSTTRKMRSFSMGSSTPPLHTLAIHQRGRWDMPGHGTGRVRARDAPDPSPAGDLATNARVRCGPVRKRLCAGRRARAAAPPAHPGALWV</sequence>
<keyword evidence="3" id="KW-1185">Reference proteome</keyword>
<evidence type="ECO:0008006" key="4">
    <source>
        <dbReference type="Google" id="ProtNLM"/>
    </source>
</evidence>
<dbReference type="Proteomes" id="UP001222325">
    <property type="component" value="Unassembled WGS sequence"/>
</dbReference>
<reference evidence="2" key="1">
    <citation type="submission" date="2023-03" db="EMBL/GenBank/DDBJ databases">
        <title>Massive genome expansion in bonnet fungi (Mycena s.s.) driven by repeated elements and novel gene families across ecological guilds.</title>
        <authorList>
            <consortium name="Lawrence Berkeley National Laboratory"/>
            <person name="Harder C.B."/>
            <person name="Miyauchi S."/>
            <person name="Viragh M."/>
            <person name="Kuo A."/>
            <person name="Thoen E."/>
            <person name="Andreopoulos B."/>
            <person name="Lu D."/>
            <person name="Skrede I."/>
            <person name="Drula E."/>
            <person name="Henrissat B."/>
            <person name="Morin E."/>
            <person name="Kohler A."/>
            <person name="Barry K."/>
            <person name="LaButti K."/>
            <person name="Morin E."/>
            <person name="Salamov A."/>
            <person name="Lipzen A."/>
            <person name="Mereny Z."/>
            <person name="Hegedus B."/>
            <person name="Baldrian P."/>
            <person name="Stursova M."/>
            <person name="Weitz H."/>
            <person name="Taylor A."/>
            <person name="Grigoriev I.V."/>
            <person name="Nagy L.G."/>
            <person name="Martin F."/>
            <person name="Kauserud H."/>
        </authorList>
    </citation>
    <scope>NUCLEOTIDE SEQUENCE</scope>
    <source>
        <strain evidence="2">CBHHK173m</strain>
    </source>
</reference>
<feature type="region of interest" description="Disordered" evidence="1">
    <location>
        <begin position="242"/>
        <end position="301"/>
    </location>
</feature>
<organism evidence="2 3">
    <name type="scientific">Mycena belliarum</name>
    <dbReference type="NCBI Taxonomy" id="1033014"/>
    <lineage>
        <taxon>Eukaryota</taxon>
        <taxon>Fungi</taxon>
        <taxon>Dikarya</taxon>
        <taxon>Basidiomycota</taxon>
        <taxon>Agaricomycotina</taxon>
        <taxon>Agaricomycetes</taxon>
        <taxon>Agaricomycetidae</taxon>
        <taxon>Agaricales</taxon>
        <taxon>Marasmiineae</taxon>
        <taxon>Mycenaceae</taxon>
        <taxon>Mycena</taxon>
    </lineage>
</organism>
<comment type="caution">
    <text evidence="2">The sequence shown here is derived from an EMBL/GenBank/DDBJ whole genome shotgun (WGS) entry which is preliminary data.</text>
</comment>